<organism evidence="1 2">
    <name type="scientific">Pseudotabrizicola alkalilacus</name>
    <dbReference type="NCBI Taxonomy" id="2305252"/>
    <lineage>
        <taxon>Bacteria</taxon>
        <taxon>Pseudomonadati</taxon>
        <taxon>Pseudomonadota</taxon>
        <taxon>Alphaproteobacteria</taxon>
        <taxon>Rhodobacterales</taxon>
        <taxon>Paracoccaceae</taxon>
        <taxon>Pseudotabrizicola</taxon>
    </lineage>
</organism>
<gene>
    <name evidence="1" type="ORF">D1012_13090</name>
</gene>
<evidence type="ECO:0000313" key="2">
    <source>
        <dbReference type="Proteomes" id="UP000284547"/>
    </source>
</evidence>
<dbReference type="Proteomes" id="UP000284547">
    <property type="component" value="Unassembled WGS sequence"/>
</dbReference>
<evidence type="ECO:0000313" key="1">
    <source>
        <dbReference type="EMBL" id="RGP36603.1"/>
    </source>
</evidence>
<sequence length="104" mass="11296">MLISTAHYATENGSKYLQQLCKHFAHKVAVSFDESEGTAALMSGPATFLADRDGLTIRVTAEDMKGLIQARFAIDVHLVTFAHREGFSGLSWSVEELPDASIPA</sequence>
<name>A0A411Z0K8_9RHOB</name>
<dbReference type="OrthoDB" id="9806511at2"/>
<dbReference type="InterPro" id="IPR014543">
    <property type="entry name" value="UCP028291"/>
</dbReference>
<dbReference type="AlphaFoldDB" id="A0A411Z0K8"/>
<keyword evidence="2" id="KW-1185">Reference proteome</keyword>
<accession>A0A411Z0K8</accession>
<reference evidence="1 2" key="1">
    <citation type="submission" date="2018-08" db="EMBL/GenBank/DDBJ databases">
        <title>Flavobacterium tibetense sp. nov., isolated from a wetland YonghuCo on Tibetan Plateau.</title>
        <authorList>
            <person name="Phurbu D."/>
            <person name="Lu H."/>
            <person name="Xing P."/>
        </authorList>
    </citation>
    <scope>NUCLEOTIDE SEQUENCE [LARGE SCALE GENOMIC DNA]</scope>
    <source>
        <strain evidence="1 2">DJC</strain>
    </source>
</reference>
<dbReference type="Pfam" id="PF09981">
    <property type="entry name" value="DUF2218"/>
    <property type="match status" value="1"/>
</dbReference>
<protein>
    <submittedName>
        <fullName evidence="1">DUF2218 domain-containing protein</fullName>
    </submittedName>
</protein>
<dbReference type="Gene3D" id="3.30.310.50">
    <property type="entry name" value="Alpha-D-phosphohexomutase, C-terminal domain"/>
    <property type="match status" value="1"/>
</dbReference>
<proteinExistence type="predicted"/>
<comment type="caution">
    <text evidence="1">The sequence shown here is derived from an EMBL/GenBank/DDBJ whole genome shotgun (WGS) entry which is preliminary data.</text>
</comment>
<dbReference type="EMBL" id="QWEY01000007">
    <property type="protein sequence ID" value="RGP36603.1"/>
    <property type="molecule type" value="Genomic_DNA"/>
</dbReference>
<dbReference type="RefSeq" id="WP_118152927.1">
    <property type="nucleotide sequence ID" value="NZ_QWEY01000007.1"/>
</dbReference>